<reference evidence="3" key="1">
    <citation type="journal article" date="2023" name="Front. Mar. Sci.">
        <title>A new Merluccius polli reference genome to investigate the effects of global change in West African waters.</title>
        <authorList>
            <person name="Mateo J.L."/>
            <person name="Blanco-Fernandez C."/>
            <person name="Garcia-Vazquez E."/>
            <person name="Machado-Schiaffino G."/>
        </authorList>
    </citation>
    <scope>NUCLEOTIDE SEQUENCE</scope>
    <source>
        <strain evidence="3">C29</strain>
        <tissue evidence="3">Fin</tissue>
    </source>
</reference>
<dbReference type="CDD" id="cd02022">
    <property type="entry name" value="DPCK"/>
    <property type="match status" value="1"/>
</dbReference>
<gene>
    <name evidence="3" type="primary">dcakd_0</name>
    <name evidence="3" type="ORF">N1851_034232</name>
</gene>
<dbReference type="EMBL" id="JAOPHQ010006571">
    <property type="protein sequence ID" value="KAK0131082.1"/>
    <property type="molecule type" value="Genomic_DNA"/>
</dbReference>
<dbReference type="GO" id="GO:0015937">
    <property type="term" value="P:coenzyme A biosynthetic process"/>
    <property type="evidence" value="ECO:0007669"/>
    <property type="project" value="InterPro"/>
</dbReference>
<dbReference type="NCBIfam" id="TIGR00152">
    <property type="entry name" value="dephospho-CoA kinase"/>
    <property type="match status" value="1"/>
</dbReference>
<keyword evidence="1" id="KW-0547">Nucleotide-binding</keyword>
<dbReference type="PANTHER" id="PTHR10695">
    <property type="entry name" value="DEPHOSPHO-COA KINASE-RELATED"/>
    <property type="match status" value="1"/>
</dbReference>
<organism evidence="3 4">
    <name type="scientific">Merluccius polli</name>
    <name type="common">Benguela hake</name>
    <name type="synonym">Merluccius cadenati</name>
    <dbReference type="NCBI Taxonomy" id="89951"/>
    <lineage>
        <taxon>Eukaryota</taxon>
        <taxon>Metazoa</taxon>
        <taxon>Chordata</taxon>
        <taxon>Craniata</taxon>
        <taxon>Vertebrata</taxon>
        <taxon>Euteleostomi</taxon>
        <taxon>Actinopterygii</taxon>
        <taxon>Neopterygii</taxon>
        <taxon>Teleostei</taxon>
        <taxon>Neoteleostei</taxon>
        <taxon>Acanthomorphata</taxon>
        <taxon>Zeiogadaria</taxon>
        <taxon>Gadariae</taxon>
        <taxon>Gadiformes</taxon>
        <taxon>Gadoidei</taxon>
        <taxon>Merlucciidae</taxon>
        <taxon>Merluccius</taxon>
    </lineage>
</organism>
<keyword evidence="3" id="KW-0418">Kinase</keyword>
<dbReference type="InterPro" id="IPR001977">
    <property type="entry name" value="Depp_CoAkinase"/>
</dbReference>
<dbReference type="AlphaFoldDB" id="A0AA47LZW1"/>
<evidence type="ECO:0000313" key="3">
    <source>
        <dbReference type="EMBL" id="KAK0131082.1"/>
    </source>
</evidence>
<dbReference type="InterPro" id="IPR027417">
    <property type="entry name" value="P-loop_NTPase"/>
</dbReference>
<dbReference type="Gene3D" id="3.40.50.300">
    <property type="entry name" value="P-loop containing nucleotide triphosphate hydrolases"/>
    <property type="match status" value="1"/>
</dbReference>
<keyword evidence="4" id="KW-1185">Reference proteome</keyword>
<comment type="caution">
    <text evidence="3">The sequence shown here is derived from an EMBL/GenBank/DDBJ whole genome shotgun (WGS) entry which is preliminary data.</text>
</comment>
<dbReference type="PANTHER" id="PTHR10695:SF46">
    <property type="entry name" value="BIFUNCTIONAL COENZYME A SYNTHASE-RELATED"/>
    <property type="match status" value="1"/>
</dbReference>
<sequence length="368" mass="41674">MFLVGLTGGISSGKSTVSSMLRELGCPIIDADLVARRVVERHSAAYHRIVYHFGSEVLLESGEIDREKLGQIIFADAEKRKLLNSITHPEIHKAMLKQIILYFLRGYRYVVLDVPLLFETRRLTQFLNHTVLLKAERRFRDRSDPLALPEDILYERYRFSSEGILYERYRFSSEGIRYLIVLVGPYVGNATKRSRALTVAQCVCVSLRCFAKGTYLHTVGDAENISKNTVCLAIRKVVAALNTLLNMFVVFPSFLPTQTRHHNTNNDKFKDSFPAKSAIRARKGGKAQQSLFINPAAQNKAATEVSFRISHLLAKHKKPFTDGDLFKEAMAITAEMVFNSFKNKDDIKTALRSVQLGPNTVARWIDKC</sequence>
<keyword evidence="2" id="KW-0067">ATP-binding</keyword>
<dbReference type="Proteomes" id="UP001174136">
    <property type="component" value="Unassembled WGS sequence"/>
</dbReference>
<name>A0AA47LZW1_MERPO</name>
<evidence type="ECO:0000256" key="2">
    <source>
        <dbReference type="ARBA" id="ARBA00022840"/>
    </source>
</evidence>
<dbReference type="SUPFAM" id="SSF52540">
    <property type="entry name" value="P-loop containing nucleoside triphosphate hydrolases"/>
    <property type="match status" value="1"/>
</dbReference>
<dbReference type="GO" id="GO:0004140">
    <property type="term" value="F:dephospho-CoA kinase activity"/>
    <property type="evidence" value="ECO:0007669"/>
    <property type="project" value="InterPro"/>
</dbReference>
<dbReference type="HAMAP" id="MF_00376">
    <property type="entry name" value="Dephospho_CoA_kinase"/>
    <property type="match status" value="1"/>
</dbReference>
<evidence type="ECO:0000313" key="4">
    <source>
        <dbReference type="Proteomes" id="UP001174136"/>
    </source>
</evidence>
<keyword evidence="3" id="KW-0808">Transferase</keyword>
<protein>
    <submittedName>
        <fullName evidence="3">Dephospho-CoA kinase domain-containing protein</fullName>
    </submittedName>
</protein>
<proteinExistence type="inferred from homology"/>
<accession>A0AA47LZW1</accession>
<evidence type="ECO:0000256" key="1">
    <source>
        <dbReference type="ARBA" id="ARBA00022741"/>
    </source>
</evidence>
<dbReference type="GO" id="GO:0005524">
    <property type="term" value="F:ATP binding"/>
    <property type="evidence" value="ECO:0007669"/>
    <property type="project" value="UniProtKB-KW"/>
</dbReference>
<dbReference type="Pfam" id="PF01121">
    <property type="entry name" value="CoaE"/>
    <property type="match status" value="1"/>
</dbReference>
<dbReference type="PROSITE" id="PS51219">
    <property type="entry name" value="DPCK"/>
    <property type="match status" value="1"/>
</dbReference>